<sequence>MESILRTSLKYGSISAATFVGIYACLLGLITNHSFFQGHAVYLHAIQTTWFKDLNVPEAFGFLHNQVTPFSIESSDGESLYAWHILPPELYRKHEERLLKEPVGFAQDVTSRLAFKLLREDPDAILVIHMHGATGTVGSGYRVPNYRVLSAGRPDKIHVLAFDYRGFGYSTGSPSERGVLQDGIAAVNWAIKVAGIPHERILIFSHSLGTAVTSAVINHFVLESPSTNFAGVIFVAPFVDVPTLVATYRITGTIPMLGPFSSPFVTSMYEPIPPPRFPTFVRYLSTFIRDKWLTGDRIAEFVRINEAAGRKYRLTFIHAQDDYDVPWTHTLTLFHRVVNATIPGGILFEDLRFEKEVLQKDLGEAGTVVEWKTGNGVIREEILKYGLHDPIMGDSVVTQAVMRILDMK</sequence>
<evidence type="ECO:0000313" key="4">
    <source>
        <dbReference type="Proteomes" id="UP001370758"/>
    </source>
</evidence>
<dbReference type="AlphaFoldDB" id="A0AAV9WBZ2"/>
<keyword evidence="4" id="KW-1185">Reference proteome</keyword>
<dbReference type="Proteomes" id="UP001370758">
    <property type="component" value="Unassembled WGS sequence"/>
</dbReference>
<proteinExistence type="predicted"/>
<dbReference type="PANTHER" id="PTHR12277">
    <property type="entry name" value="ALPHA/BETA HYDROLASE DOMAIN-CONTAINING PROTEIN"/>
    <property type="match status" value="1"/>
</dbReference>
<accession>A0AAV9WBZ2</accession>
<dbReference type="PROSITE" id="PS51257">
    <property type="entry name" value="PROKAR_LIPOPROTEIN"/>
    <property type="match status" value="1"/>
</dbReference>
<feature type="domain" description="AB hydrolase-1" evidence="2">
    <location>
        <begin position="127"/>
        <end position="338"/>
    </location>
</feature>
<dbReference type="InterPro" id="IPR029058">
    <property type="entry name" value="AB_hydrolase_fold"/>
</dbReference>
<dbReference type="EMBL" id="JAVHJL010000004">
    <property type="protein sequence ID" value="KAK6504988.1"/>
    <property type="molecule type" value="Genomic_DNA"/>
</dbReference>
<evidence type="ECO:0000256" key="1">
    <source>
        <dbReference type="SAM" id="Phobius"/>
    </source>
</evidence>
<protein>
    <recommendedName>
        <fullName evidence="2">AB hydrolase-1 domain-containing protein</fullName>
    </recommendedName>
</protein>
<dbReference type="SUPFAM" id="SSF53474">
    <property type="entry name" value="alpha/beta-Hydrolases"/>
    <property type="match status" value="1"/>
</dbReference>
<reference evidence="3 4" key="1">
    <citation type="submission" date="2023-08" db="EMBL/GenBank/DDBJ databases">
        <authorList>
            <person name="Palmer J.M."/>
        </authorList>
    </citation>
    <scope>NUCLEOTIDE SEQUENCE [LARGE SCALE GENOMIC DNA]</scope>
    <source>
        <strain evidence="3 4">TWF481</strain>
    </source>
</reference>
<keyword evidence="1" id="KW-1133">Transmembrane helix</keyword>
<dbReference type="InterPro" id="IPR000073">
    <property type="entry name" value="AB_hydrolase_1"/>
</dbReference>
<dbReference type="Gene3D" id="3.40.50.1820">
    <property type="entry name" value="alpha/beta hydrolase"/>
    <property type="match status" value="1"/>
</dbReference>
<dbReference type="Pfam" id="PF12697">
    <property type="entry name" value="Abhydrolase_6"/>
    <property type="match status" value="1"/>
</dbReference>
<organism evidence="3 4">
    <name type="scientific">Arthrobotrys musiformis</name>
    <dbReference type="NCBI Taxonomy" id="47236"/>
    <lineage>
        <taxon>Eukaryota</taxon>
        <taxon>Fungi</taxon>
        <taxon>Dikarya</taxon>
        <taxon>Ascomycota</taxon>
        <taxon>Pezizomycotina</taxon>
        <taxon>Orbiliomycetes</taxon>
        <taxon>Orbiliales</taxon>
        <taxon>Orbiliaceae</taxon>
        <taxon>Arthrobotrys</taxon>
    </lineage>
</organism>
<evidence type="ECO:0000313" key="3">
    <source>
        <dbReference type="EMBL" id="KAK6504988.1"/>
    </source>
</evidence>
<feature type="transmembrane region" description="Helical" evidence="1">
    <location>
        <begin position="12"/>
        <end position="30"/>
    </location>
</feature>
<keyword evidence="1" id="KW-0812">Transmembrane</keyword>
<gene>
    <name evidence="3" type="ORF">TWF481_006921</name>
</gene>
<comment type="caution">
    <text evidence="3">The sequence shown here is derived from an EMBL/GenBank/DDBJ whole genome shotgun (WGS) entry which is preliminary data.</text>
</comment>
<keyword evidence="1" id="KW-0472">Membrane</keyword>
<dbReference type="PANTHER" id="PTHR12277:SF81">
    <property type="entry name" value="PROTEIN ABHD13"/>
    <property type="match status" value="1"/>
</dbReference>
<name>A0AAV9WBZ2_9PEZI</name>
<evidence type="ECO:0000259" key="2">
    <source>
        <dbReference type="Pfam" id="PF12697"/>
    </source>
</evidence>